<evidence type="ECO:0000259" key="2">
    <source>
        <dbReference type="Pfam" id="PF20182"/>
    </source>
</evidence>
<dbReference type="InterPro" id="IPR046675">
    <property type="entry name" value="DUF6545"/>
</dbReference>
<dbReference type="AlphaFoldDB" id="A0A428ZNH6"/>
<keyword evidence="1" id="KW-0812">Transmembrane</keyword>
<feature type="transmembrane region" description="Helical" evidence="1">
    <location>
        <begin position="172"/>
        <end position="196"/>
    </location>
</feature>
<comment type="caution">
    <text evidence="3">The sequence shown here is derived from an EMBL/GenBank/DDBJ whole genome shotgun (WGS) entry which is preliminary data.</text>
</comment>
<accession>A0A428ZNH6</accession>
<reference evidence="3 4" key="1">
    <citation type="submission" date="2018-05" db="EMBL/GenBank/DDBJ databases">
        <title>Evolution of GPA BGCs.</title>
        <authorList>
            <person name="Waglechner N."/>
            <person name="Wright G.D."/>
        </authorList>
    </citation>
    <scope>NUCLEOTIDE SEQUENCE [LARGE SCALE GENOMIC DNA]</scope>
    <source>
        <strain evidence="3 4">A82846</strain>
    </source>
</reference>
<evidence type="ECO:0000313" key="4">
    <source>
        <dbReference type="Proteomes" id="UP000287547"/>
    </source>
</evidence>
<proteinExistence type="predicted"/>
<feature type="transmembrane region" description="Helical" evidence="1">
    <location>
        <begin position="6"/>
        <end position="23"/>
    </location>
</feature>
<feature type="transmembrane region" description="Helical" evidence="1">
    <location>
        <begin position="97"/>
        <end position="115"/>
    </location>
</feature>
<dbReference type="InterPro" id="IPR050039">
    <property type="entry name" value="MAB_1171c-like"/>
</dbReference>
<feature type="transmembrane region" description="Helical" evidence="1">
    <location>
        <begin position="216"/>
        <end position="244"/>
    </location>
</feature>
<dbReference type="OrthoDB" id="3685619at2"/>
<protein>
    <recommendedName>
        <fullName evidence="2">DUF6545 domain-containing protein</fullName>
    </recommendedName>
</protein>
<dbReference type="Pfam" id="PF20182">
    <property type="entry name" value="DUF6545"/>
    <property type="match status" value="1"/>
</dbReference>
<evidence type="ECO:0000313" key="3">
    <source>
        <dbReference type="EMBL" id="RSM89593.1"/>
    </source>
</evidence>
<evidence type="ECO:0000256" key="1">
    <source>
        <dbReference type="SAM" id="Phobius"/>
    </source>
</evidence>
<sequence>MSDWIRLYGPAILAWAFVAGKLIDRWRRNTTDGFALWLILVGLACSLTAMAPAPYGLISEISGVPNLGRLVSHLSMLVVAWAAQAMMLRLNGSKIKHLWWPVTVGVAITVLFALADTPVDDVRFAGRYAAEPWVLEYWLVFMTGLLPAFVRTAVLCWQYAGLSGTFIGKLGLRMVSAGIMSSLLYHVHKALFFAAARFDIAYPKAFGGFLDRMLPLLAAIFVLVGVTVPTWAPKLGLNALFGWLGRVRTYHRLRPLWLALYQATPQIALIPPRSAAAELLLPTDVALRLYRRVIEIRDGRLALQPYLDPEIGSATRAKASGMDGRRLDALVEANMLAAAVAAKRAGAPTRDSEMVAVAGGRDLESDTAFLMDVARAFRKVSPAIESVPGQGVSA</sequence>
<organism evidence="3 4">
    <name type="scientific">Kibdelosporangium aridum</name>
    <dbReference type="NCBI Taxonomy" id="2030"/>
    <lineage>
        <taxon>Bacteria</taxon>
        <taxon>Bacillati</taxon>
        <taxon>Actinomycetota</taxon>
        <taxon>Actinomycetes</taxon>
        <taxon>Pseudonocardiales</taxon>
        <taxon>Pseudonocardiaceae</taxon>
        <taxon>Kibdelosporangium</taxon>
    </lineage>
</organism>
<dbReference type="Proteomes" id="UP000287547">
    <property type="component" value="Unassembled WGS sequence"/>
</dbReference>
<keyword evidence="1" id="KW-0472">Membrane</keyword>
<feature type="transmembrane region" description="Helical" evidence="1">
    <location>
        <begin position="35"/>
        <end position="58"/>
    </location>
</feature>
<feature type="domain" description="DUF6545" evidence="2">
    <location>
        <begin position="243"/>
        <end position="378"/>
    </location>
</feature>
<name>A0A428ZNH6_KIBAR</name>
<dbReference type="EMBL" id="QHKI01000003">
    <property type="protein sequence ID" value="RSM89593.1"/>
    <property type="molecule type" value="Genomic_DNA"/>
</dbReference>
<gene>
    <name evidence="3" type="ORF">DMH04_06340</name>
</gene>
<feature type="transmembrane region" description="Helical" evidence="1">
    <location>
        <begin position="135"/>
        <end position="160"/>
    </location>
</feature>
<dbReference type="RefSeq" id="WP_037252970.1">
    <property type="nucleotide sequence ID" value="NZ_QHKI01000003.1"/>
</dbReference>
<dbReference type="NCBIfam" id="NF042915">
    <property type="entry name" value="MAB_1171c_fam"/>
    <property type="match status" value="1"/>
</dbReference>
<keyword evidence="1" id="KW-1133">Transmembrane helix</keyword>